<organism evidence="1 2">
    <name type="scientific">Planosporangium thailandense</name>
    <dbReference type="NCBI Taxonomy" id="765197"/>
    <lineage>
        <taxon>Bacteria</taxon>
        <taxon>Bacillati</taxon>
        <taxon>Actinomycetota</taxon>
        <taxon>Actinomycetes</taxon>
        <taxon>Micromonosporales</taxon>
        <taxon>Micromonosporaceae</taxon>
        <taxon>Planosporangium</taxon>
    </lineage>
</organism>
<reference evidence="1 2" key="1">
    <citation type="submission" date="2020-03" db="EMBL/GenBank/DDBJ databases">
        <title>WGS of the type strain of Planosporangium spp.</title>
        <authorList>
            <person name="Thawai C."/>
        </authorList>
    </citation>
    <scope>NUCLEOTIDE SEQUENCE [LARGE SCALE GENOMIC DNA]</scope>
    <source>
        <strain evidence="1 2">TBRC 5610</strain>
    </source>
</reference>
<dbReference type="RefSeq" id="WP_167924970.1">
    <property type="nucleotide sequence ID" value="NZ_JAATVY010000005.1"/>
</dbReference>
<keyword evidence="2" id="KW-1185">Reference proteome</keyword>
<evidence type="ECO:0000313" key="2">
    <source>
        <dbReference type="Proteomes" id="UP000722989"/>
    </source>
</evidence>
<evidence type="ECO:0000313" key="1">
    <source>
        <dbReference type="EMBL" id="NJC70061.1"/>
    </source>
</evidence>
<proteinExistence type="predicted"/>
<name>A0ABX0XW49_9ACTN</name>
<gene>
    <name evidence="1" type="ORF">HC031_10115</name>
</gene>
<sequence>MLWDSFLDRSRSEALQLSTCEIHMFRRRVLPLGRREILGVPGLFSPCSRLEFGPLVA</sequence>
<protein>
    <submittedName>
        <fullName evidence="1">Uncharacterized protein</fullName>
    </submittedName>
</protein>
<accession>A0ABX0XW49</accession>
<dbReference type="Proteomes" id="UP000722989">
    <property type="component" value="Unassembled WGS sequence"/>
</dbReference>
<comment type="caution">
    <text evidence="1">The sequence shown here is derived from an EMBL/GenBank/DDBJ whole genome shotgun (WGS) entry which is preliminary data.</text>
</comment>
<dbReference type="EMBL" id="JAATVY010000005">
    <property type="protein sequence ID" value="NJC70061.1"/>
    <property type="molecule type" value="Genomic_DNA"/>
</dbReference>